<proteinExistence type="inferred from homology"/>
<name>E9HFS2_DAPPU</name>
<dbReference type="PANTHER" id="PTHR21304:SF0">
    <property type="entry name" value="MICOS COMPLEX SUBUNIT MIC10"/>
    <property type="match status" value="1"/>
</dbReference>
<keyword evidence="7 9" id="KW-0496">Mitochondrion</keyword>
<evidence type="ECO:0000313" key="10">
    <source>
        <dbReference type="EMBL" id="EFX69420.1"/>
    </source>
</evidence>
<dbReference type="EMBL" id="GL732637">
    <property type="protein sequence ID" value="EFX69420.1"/>
    <property type="molecule type" value="Genomic_DNA"/>
</dbReference>
<comment type="function">
    <text evidence="1 9">Component of the MICOS complex, a large protein complex of the mitochondrial inner membrane that plays crucial roles in the maintenance of crista junctions, inner membrane architecture, and formation of contact sites to the outer membrane.</text>
</comment>
<dbReference type="FunCoup" id="E9HFS2">
    <property type="interactions" value="457"/>
</dbReference>
<evidence type="ECO:0000256" key="6">
    <source>
        <dbReference type="ARBA" id="ARBA00022989"/>
    </source>
</evidence>
<dbReference type="InParanoid" id="E9HFS2"/>
<dbReference type="OMA" id="CLADCAI"/>
<evidence type="ECO:0000313" key="11">
    <source>
        <dbReference type="Proteomes" id="UP000000305"/>
    </source>
</evidence>
<evidence type="ECO:0000256" key="2">
    <source>
        <dbReference type="ARBA" id="ARBA00004434"/>
    </source>
</evidence>
<dbReference type="STRING" id="6669.E9HFS2"/>
<dbReference type="PANTHER" id="PTHR21304">
    <property type="entry name" value="MICOS COMPLEX SUBUNIT MIC10"/>
    <property type="match status" value="1"/>
</dbReference>
<evidence type="ECO:0000256" key="8">
    <source>
        <dbReference type="ARBA" id="ARBA00023136"/>
    </source>
</evidence>
<comment type="subcellular location">
    <subcellularLocation>
        <location evidence="2 9">Mitochondrion inner membrane</location>
        <topology evidence="2 9">Single-pass membrane protein</topology>
    </subcellularLocation>
</comment>
<dbReference type="Pfam" id="PF04418">
    <property type="entry name" value="DUF543"/>
    <property type="match status" value="1"/>
</dbReference>
<dbReference type="GO" id="GO:0061617">
    <property type="term" value="C:MICOS complex"/>
    <property type="evidence" value="ECO:0007669"/>
    <property type="project" value="UniProtKB-UniRule"/>
</dbReference>
<dbReference type="KEGG" id="dpx:DAPPUDRAFT_231695"/>
<keyword evidence="11" id="KW-1185">Reference proteome</keyword>
<keyword evidence="6 9" id="KW-1133">Transmembrane helix</keyword>
<evidence type="ECO:0000256" key="4">
    <source>
        <dbReference type="ARBA" id="ARBA00022692"/>
    </source>
</evidence>
<comment type="similarity">
    <text evidence="3 9">Belongs to the MICOS complex subunit Mic10 family.</text>
</comment>
<evidence type="ECO:0000256" key="1">
    <source>
        <dbReference type="ARBA" id="ARBA00002689"/>
    </source>
</evidence>
<protein>
    <recommendedName>
        <fullName evidence="9">MICOS complex subunit MIC10</fullName>
    </recommendedName>
</protein>
<evidence type="ECO:0000256" key="3">
    <source>
        <dbReference type="ARBA" id="ARBA00006792"/>
    </source>
</evidence>
<dbReference type="Proteomes" id="UP000000305">
    <property type="component" value="Unassembled WGS sequence"/>
</dbReference>
<dbReference type="AlphaFoldDB" id="E9HFS2"/>
<keyword evidence="5 9" id="KW-0999">Mitochondrion inner membrane</keyword>
<dbReference type="GO" id="GO:0005739">
    <property type="term" value="C:mitochondrion"/>
    <property type="evidence" value="ECO:0000318"/>
    <property type="project" value="GO_Central"/>
</dbReference>
<keyword evidence="4 9" id="KW-0812">Transmembrane</keyword>
<evidence type="ECO:0000256" key="9">
    <source>
        <dbReference type="RuleBase" id="RU363011"/>
    </source>
</evidence>
<gene>
    <name evidence="10" type="ORF">DAPPUDRAFT_231695</name>
</gene>
<feature type="transmembrane region" description="Helical" evidence="9">
    <location>
        <begin position="23"/>
        <end position="41"/>
    </location>
</feature>
<accession>E9HFS2</accession>
<dbReference type="HOGENOM" id="CLU_068905_2_0_1"/>
<evidence type="ECO:0000256" key="5">
    <source>
        <dbReference type="ARBA" id="ARBA00022792"/>
    </source>
</evidence>
<dbReference type="OrthoDB" id="1916310at2759"/>
<comment type="subunit">
    <text evidence="9">Component of the mitochondrial contact site and cristae organizing system (MICOS) complex.</text>
</comment>
<sequence>MAPSANSEDALAKTFDSCVADTIIKIGGGMATGVLFSLFLFKRKSWPVVFGVGVGAGMGASNCQYKLNVPFMVRADQIKVMGTTANVKDSSSEIPV</sequence>
<dbReference type="InterPro" id="IPR007512">
    <property type="entry name" value="Mic10"/>
</dbReference>
<keyword evidence="8 9" id="KW-0472">Membrane</keyword>
<reference evidence="10 11" key="1">
    <citation type="journal article" date="2011" name="Science">
        <title>The ecoresponsive genome of Daphnia pulex.</title>
        <authorList>
            <person name="Colbourne J.K."/>
            <person name="Pfrender M.E."/>
            <person name="Gilbert D."/>
            <person name="Thomas W.K."/>
            <person name="Tucker A."/>
            <person name="Oakley T.H."/>
            <person name="Tokishita S."/>
            <person name="Aerts A."/>
            <person name="Arnold G.J."/>
            <person name="Basu M.K."/>
            <person name="Bauer D.J."/>
            <person name="Caceres C.E."/>
            <person name="Carmel L."/>
            <person name="Casola C."/>
            <person name="Choi J.H."/>
            <person name="Detter J.C."/>
            <person name="Dong Q."/>
            <person name="Dusheyko S."/>
            <person name="Eads B.D."/>
            <person name="Frohlich T."/>
            <person name="Geiler-Samerotte K.A."/>
            <person name="Gerlach D."/>
            <person name="Hatcher P."/>
            <person name="Jogdeo S."/>
            <person name="Krijgsveld J."/>
            <person name="Kriventseva E.V."/>
            <person name="Kultz D."/>
            <person name="Laforsch C."/>
            <person name="Lindquist E."/>
            <person name="Lopez J."/>
            <person name="Manak J.R."/>
            <person name="Muller J."/>
            <person name="Pangilinan J."/>
            <person name="Patwardhan R.P."/>
            <person name="Pitluck S."/>
            <person name="Pritham E.J."/>
            <person name="Rechtsteiner A."/>
            <person name="Rho M."/>
            <person name="Rogozin I.B."/>
            <person name="Sakarya O."/>
            <person name="Salamov A."/>
            <person name="Schaack S."/>
            <person name="Shapiro H."/>
            <person name="Shiga Y."/>
            <person name="Skalitzky C."/>
            <person name="Smith Z."/>
            <person name="Souvorov A."/>
            <person name="Sung W."/>
            <person name="Tang Z."/>
            <person name="Tsuchiya D."/>
            <person name="Tu H."/>
            <person name="Vos H."/>
            <person name="Wang M."/>
            <person name="Wolf Y.I."/>
            <person name="Yamagata H."/>
            <person name="Yamada T."/>
            <person name="Ye Y."/>
            <person name="Shaw J.R."/>
            <person name="Andrews J."/>
            <person name="Crease T.J."/>
            <person name="Tang H."/>
            <person name="Lucas S.M."/>
            <person name="Robertson H.M."/>
            <person name="Bork P."/>
            <person name="Koonin E.V."/>
            <person name="Zdobnov E.M."/>
            <person name="Grigoriev I.V."/>
            <person name="Lynch M."/>
            <person name="Boore J.L."/>
        </authorList>
    </citation>
    <scope>NUCLEOTIDE SEQUENCE [LARGE SCALE GENOMIC DNA]</scope>
</reference>
<evidence type="ECO:0000256" key="7">
    <source>
        <dbReference type="ARBA" id="ARBA00023128"/>
    </source>
</evidence>
<dbReference type="eggNOG" id="KOG4604">
    <property type="taxonomic scope" value="Eukaryota"/>
</dbReference>
<dbReference type="PhylomeDB" id="E9HFS2"/>
<organism evidence="10 11">
    <name type="scientific">Daphnia pulex</name>
    <name type="common">Water flea</name>
    <dbReference type="NCBI Taxonomy" id="6669"/>
    <lineage>
        <taxon>Eukaryota</taxon>
        <taxon>Metazoa</taxon>
        <taxon>Ecdysozoa</taxon>
        <taxon>Arthropoda</taxon>
        <taxon>Crustacea</taxon>
        <taxon>Branchiopoda</taxon>
        <taxon>Diplostraca</taxon>
        <taxon>Cladocera</taxon>
        <taxon>Anomopoda</taxon>
        <taxon>Daphniidae</taxon>
        <taxon>Daphnia</taxon>
    </lineage>
</organism>